<proteinExistence type="predicted"/>
<gene>
    <name evidence="1" type="ORF">JAAARDRAFT_36241</name>
</gene>
<organism evidence="1 2">
    <name type="scientific">Jaapia argillacea MUCL 33604</name>
    <dbReference type="NCBI Taxonomy" id="933084"/>
    <lineage>
        <taxon>Eukaryota</taxon>
        <taxon>Fungi</taxon>
        <taxon>Dikarya</taxon>
        <taxon>Basidiomycota</taxon>
        <taxon>Agaricomycotina</taxon>
        <taxon>Agaricomycetes</taxon>
        <taxon>Agaricomycetidae</taxon>
        <taxon>Jaapiales</taxon>
        <taxon>Jaapiaceae</taxon>
        <taxon>Jaapia</taxon>
    </lineage>
</organism>
<dbReference type="Proteomes" id="UP000027265">
    <property type="component" value="Unassembled WGS sequence"/>
</dbReference>
<keyword evidence="2" id="KW-1185">Reference proteome</keyword>
<dbReference type="InParanoid" id="A0A067PPM3"/>
<evidence type="ECO:0000313" key="1">
    <source>
        <dbReference type="EMBL" id="KDQ56753.1"/>
    </source>
</evidence>
<sequence>MPLPERPSRGTLPIEITSYILAFIQDESDLARVCLASRAFSHEGTRILYHSVRLDSRQTTQRFSSSLQERPALGRHVVKLTLFLECVGHPHTPPSPENLAPFARILSSVQNLPHLAITSNRTSLPRGYALIFQDCPFRLLTFNNGPVAIMDTLDFLDDQPEITEWTHLEPDEYDYIEERLFEDPFLPNLVTMNIDAELLTCFRSPRPVKQLRLRFCSAGPDTFRAVFRDLRYVRDTLLSLDINCSDPSNECAPTFLLEMAADSLPALKHFALLDEFESPQRKHRFSGDPLQDFVEIVSRFENLQTFVYSPAPADLYSIFWNIGMSVHWEESVHPLARALFAASPKLCRIAFPLQSALASIASNPPILVTYSRGVEGAVGRDRAEPLTFVSWRNVS</sequence>
<evidence type="ECO:0008006" key="3">
    <source>
        <dbReference type="Google" id="ProtNLM"/>
    </source>
</evidence>
<name>A0A067PPM3_9AGAM</name>
<dbReference type="OrthoDB" id="3232239at2759"/>
<dbReference type="AlphaFoldDB" id="A0A067PPM3"/>
<evidence type="ECO:0000313" key="2">
    <source>
        <dbReference type="Proteomes" id="UP000027265"/>
    </source>
</evidence>
<dbReference type="HOGENOM" id="CLU_062057_0_0_1"/>
<reference evidence="2" key="1">
    <citation type="journal article" date="2014" name="Proc. Natl. Acad. Sci. U.S.A.">
        <title>Extensive sampling of basidiomycete genomes demonstrates inadequacy of the white-rot/brown-rot paradigm for wood decay fungi.</title>
        <authorList>
            <person name="Riley R."/>
            <person name="Salamov A.A."/>
            <person name="Brown D.W."/>
            <person name="Nagy L.G."/>
            <person name="Floudas D."/>
            <person name="Held B.W."/>
            <person name="Levasseur A."/>
            <person name="Lombard V."/>
            <person name="Morin E."/>
            <person name="Otillar R."/>
            <person name="Lindquist E.A."/>
            <person name="Sun H."/>
            <person name="LaButti K.M."/>
            <person name="Schmutz J."/>
            <person name="Jabbour D."/>
            <person name="Luo H."/>
            <person name="Baker S.E."/>
            <person name="Pisabarro A.G."/>
            <person name="Walton J.D."/>
            <person name="Blanchette R.A."/>
            <person name="Henrissat B."/>
            <person name="Martin F."/>
            <person name="Cullen D."/>
            <person name="Hibbett D.S."/>
            <person name="Grigoriev I.V."/>
        </authorList>
    </citation>
    <scope>NUCLEOTIDE SEQUENCE [LARGE SCALE GENOMIC DNA]</scope>
    <source>
        <strain evidence="2">MUCL 33604</strain>
    </source>
</reference>
<accession>A0A067PPM3</accession>
<dbReference type="EMBL" id="KL197721">
    <property type="protein sequence ID" value="KDQ56753.1"/>
    <property type="molecule type" value="Genomic_DNA"/>
</dbReference>
<protein>
    <recommendedName>
        <fullName evidence="3">F-box domain-containing protein</fullName>
    </recommendedName>
</protein>